<evidence type="ECO:0000256" key="10">
    <source>
        <dbReference type="ARBA" id="ARBA00023288"/>
    </source>
</evidence>
<evidence type="ECO:0000313" key="16">
    <source>
        <dbReference type="Proteomes" id="UP000208106"/>
    </source>
</evidence>
<name>A0A0K1R175_9ALPH</name>
<dbReference type="Proteomes" id="UP000100290">
    <property type="component" value="Segment"/>
</dbReference>
<sequence>MGNSLCGNRRCCCCCRAKNVVITESGEMIDLGEDYDDIFLEAVTMDAQPLNPRSLTEQPKKTTTPTKQYKYKSVKSQPY</sequence>
<gene>
    <name evidence="14" type="primary">ORF35</name>
    <name evidence="12" type="synonym">UL11</name>
</gene>
<keyword evidence="4" id="KW-0519">Myristate</keyword>
<feature type="region of interest" description="Disordered" evidence="11">
    <location>
        <begin position="49"/>
        <end position="79"/>
    </location>
</feature>
<reference evidence="14 15" key="2">
    <citation type="journal article" date="2015" name="PLoS ONE">
        <title>A Genomic Approach to Unravel Host-Pathogen Interaction in Chelonians: The Example of Testudinid Herpesvirus 3.</title>
        <authorList>
            <person name="Origgi F.C."/>
            <person name="Tecilla M."/>
            <person name="Pilo P."/>
            <person name="Aloisio F."/>
            <person name="Otten P."/>
            <person name="Aguilar-Bultet L."/>
            <person name="Sattler U."/>
            <person name="Roccabianca P."/>
            <person name="Romero C.H."/>
            <person name="Bloom D.C."/>
            <person name="Jacobson E.R."/>
        </authorList>
    </citation>
    <scope>NUCLEOTIDE SEQUENCE [LARGE SCALE GENOMIC DNA]</scope>
    <source>
        <strain evidence="14">US1976/98</strain>
    </source>
</reference>
<dbReference type="GO" id="GO:0044423">
    <property type="term" value="C:virion component"/>
    <property type="evidence" value="ECO:0007669"/>
    <property type="project" value="UniProtKB-KW"/>
</dbReference>
<proteinExistence type="predicted"/>
<evidence type="ECO:0000256" key="5">
    <source>
        <dbReference type="ARBA" id="ARBA00022812"/>
    </source>
</evidence>
<dbReference type="Proteomes" id="UP000208106">
    <property type="component" value="Segment"/>
</dbReference>
<evidence type="ECO:0000256" key="6">
    <source>
        <dbReference type="ARBA" id="ARBA00022844"/>
    </source>
</evidence>
<keyword evidence="5" id="KW-1040">Host Golgi apparatus</keyword>
<dbReference type="EMBL" id="KT008627">
    <property type="protein sequence ID" value="AKV40682.1"/>
    <property type="molecule type" value="Genomic_DNA"/>
</dbReference>
<reference evidence="16 17" key="1">
    <citation type="journal article" date="2015" name="J. Virol.">
        <title>The Genome of a Tortoise Herpesvirus (Testudinid Herpesvirus 3) Has a Novel Structure and Contains a Large Region That Is Not Required for Replication In Vitro or Virulence In Vivo.</title>
        <authorList>
            <person name="Gandar F."/>
            <person name="Wilkie G.S."/>
            <person name="Gatherer D."/>
            <person name="Kerr K."/>
            <person name="Marlier D."/>
            <person name="Diez M."/>
            <person name="Marschang R.E."/>
            <person name="Mast J."/>
            <person name="Dewals B.G."/>
            <person name="Davison A.J."/>
            <person name="Vanderplasschen A.F."/>
        </authorList>
    </citation>
    <scope>NUCLEOTIDE SEQUENCE [LARGE SCALE GENOMIC DNA]</scope>
    <source>
        <strain evidence="12 16">1976</strain>
        <strain evidence="13 17">4295/7R</strain>
    </source>
</reference>
<evidence type="ECO:0000313" key="14">
    <source>
        <dbReference type="EMBL" id="AKV40682.1"/>
    </source>
</evidence>
<keyword evidence="8" id="KW-0472">Membrane</keyword>
<evidence type="ECO:0000256" key="3">
    <source>
        <dbReference type="ARBA" id="ARBA00022580"/>
    </source>
</evidence>
<dbReference type="KEGG" id="vg:26122558"/>
<evidence type="ECO:0000256" key="4">
    <source>
        <dbReference type="ARBA" id="ARBA00022707"/>
    </source>
</evidence>
<accession>A0A0K1R175</accession>
<keyword evidence="2" id="KW-0597">Phosphoprotein</keyword>
<keyword evidence="1" id="KW-1032">Host cell membrane</keyword>
<evidence type="ECO:0000313" key="12">
    <source>
        <dbReference type="EMBL" id="AIU39339.1"/>
    </source>
</evidence>
<evidence type="ECO:0000256" key="2">
    <source>
        <dbReference type="ARBA" id="ARBA00022553"/>
    </source>
</evidence>
<keyword evidence="16" id="KW-1185">Reference proteome</keyword>
<evidence type="ECO:0000313" key="15">
    <source>
        <dbReference type="Proteomes" id="UP000100290"/>
    </source>
</evidence>
<evidence type="ECO:0000256" key="8">
    <source>
        <dbReference type="ARBA" id="ARBA00023136"/>
    </source>
</evidence>
<keyword evidence="10" id="KW-0449">Lipoprotein</keyword>
<keyword evidence="7" id="KW-1043">Host membrane</keyword>
<dbReference type="Proteomes" id="UP000240599">
    <property type="component" value="Segment"/>
</dbReference>
<keyword evidence="3" id="KW-0920">Virion tegument</keyword>
<dbReference type="EMBL" id="KM924293">
    <property type="protein sequence ID" value="AIU39434.1"/>
    <property type="molecule type" value="Genomic_DNA"/>
</dbReference>
<evidence type="ECO:0000313" key="13">
    <source>
        <dbReference type="EMBL" id="AIU39434.1"/>
    </source>
</evidence>
<dbReference type="InterPro" id="IPR024351">
    <property type="entry name" value="Tegument_UL11_Herpesvir"/>
</dbReference>
<evidence type="ECO:0000313" key="17">
    <source>
        <dbReference type="Proteomes" id="UP000240599"/>
    </source>
</evidence>
<dbReference type="Pfam" id="PF11094">
    <property type="entry name" value="UL11"/>
    <property type="match status" value="1"/>
</dbReference>
<evidence type="ECO:0000256" key="9">
    <source>
        <dbReference type="ARBA" id="ARBA00023139"/>
    </source>
</evidence>
<protein>
    <submittedName>
        <fullName evidence="12">Myristylated tegument protein</fullName>
    </submittedName>
    <submittedName>
        <fullName evidence="14">UL11 tegument protein</fullName>
    </submittedName>
</protein>
<dbReference type="EMBL" id="KM924292">
    <property type="protein sequence ID" value="AIU39339.1"/>
    <property type="molecule type" value="Genomic_DNA"/>
</dbReference>
<keyword evidence="6" id="KW-0946">Virion</keyword>
<evidence type="ECO:0000256" key="1">
    <source>
        <dbReference type="ARBA" id="ARBA00022511"/>
    </source>
</evidence>
<evidence type="ECO:0000256" key="11">
    <source>
        <dbReference type="SAM" id="MobiDB-lite"/>
    </source>
</evidence>
<organism evidence="14 15">
    <name type="scientific">Testudinid alphaherpesvirus 3</name>
    <dbReference type="NCBI Taxonomy" id="2560801"/>
    <lineage>
        <taxon>Viruses</taxon>
        <taxon>Duplodnaviria</taxon>
        <taxon>Heunggongvirae</taxon>
        <taxon>Peploviricota</taxon>
        <taxon>Herviviricetes</taxon>
        <taxon>Herpesvirales</taxon>
        <taxon>Orthoherpesviridae</taxon>
        <taxon>Alphaherpesvirinae</taxon>
        <taxon>Scutavirus</taxon>
        <taxon>Scutavirus testudinidalpha3</taxon>
    </lineage>
</organism>
<keyword evidence="9" id="KW-0564">Palmitate</keyword>
<evidence type="ECO:0000256" key="7">
    <source>
        <dbReference type="ARBA" id="ARBA00022870"/>
    </source>
</evidence>